<evidence type="ECO:0000313" key="14">
    <source>
        <dbReference type="EMBL" id="MBC2962131.1"/>
    </source>
</evidence>
<feature type="domain" description="Peptidase M50" evidence="12">
    <location>
        <begin position="13"/>
        <end position="400"/>
    </location>
</feature>
<dbReference type="InterPro" id="IPR041489">
    <property type="entry name" value="PDZ_6"/>
</dbReference>
<dbReference type="CDD" id="cd06163">
    <property type="entry name" value="S2P-M50_PDZ_RseP-like"/>
    <property type="match status" value="1"/>
</dbReference>
<dbReference type="Pfam" id="PF17820">
    <property type="entry name" value="PDZ_6"/>
    <property type="match status" value="1"/>
</dbReference>
<name>A0ABR6UCF6_9ACTN</name>
<protein>
    <submittedName>
        <fullName evidence="14">Site-2 protease family protein</fullName>
    </submittedName>
</protein>
<keyword evidence="8 11" id="KW-1133">Transmembrane helix</keyword>
<evidence type="ECO:0000256" key="7">
    <source>
        <dbReference type="ARBA" id="ARBA00022833"/>
    </source>
</evidence>
<dbReference type="Proteomes" id="UP000604001">
    <property type="component" value="Unassembled WGS sequence"/>
</dbReference>
<feature type="transmembrane region" description="Helical" evidence="11">
    <location>
        <begin position="421"/>
        <end position="443"/>
    </location>
</feature>
<evidence type="ECO:0000256" key="5">
    <source>
        <dbReference type="ARBA" id="ARBA00022692"/>
    </source>
</evidence>
<evidence type="ECO:0000256" key="9">
    <source>
        <dbReference type="ARBA" id="ARBA00023049"/>
    </source>
</evidence>
<evidence type="ECO:0000256" key="11">
    <source>
        <dbReference type="SAM" id="Phobius"/>
    </source>
</evidence>
<evidence type="ECO:0000259" key="12">
    <source>
        <dbReference type="Pfam" id="PF02163"/>
    </source>
</evidence>
<comment type="caution">
    <text evidence="14">The sequence shown here is derived from an EMBL/GenBank/DDBJ whole genome shotgun (WGS) entry which is preliminary data.</text>
</comment>
<organism evidence="14 15">
    <name type="scientific">Nocardioides deserti</name>
    <dbReference type="NCBI Taxonomy" id="1588644"/>
    <lineage>
        <taxon>Bacteria</taxon>
        <taxon>Bacillati</taxon>
        <taxon>Actinomycetota</taxon>
        <taxon>Actinomycetes</taxon>
        <taxon>Propionibacteriales</taxon>
        <taxon>Nocardioidaceae</taxon>
        <taxon>Nocardioides</taxon>
    </lineage>
</organism>
<evidence type="ECO:0000256" key="4">
    <source>
        <dbReference type="ARBA" id="ARBA00022670"/>
    </source>
</evidence>
<evidence type="ECO:0000256" key="2">
    <source>
        <dbReference type="ARBA" id="ARBA00004141"/>
    </source>
</evidence>
<feature type="domain" description="PDZ" evidence="13">
    <location>
        <begin position="196"/>
        <end position="247"/>
    </location>
</feature>
<keyword evidence="7" id="KW-0862">Zinc</keyword>
<dbReference type="EMBL" id="JACMYC010000016">
    <property type="protein sequence ID" value="MBC2962131.1"/>
    <property type="molecule type" value="Genomic_DNA"/>
</dbReference>
<gene>
    <name evidence="14" type="ORF">H7344_17705</name>
</gene>
<sequence>MTALLYLLGVVTFVVAILVSIGLHELGHMIPAKAFGGKVTQYMIGFGPTVWSKRVGETEYGLKAIPLGGYVKIIGMLPPGAAAVADEVTYDEHGQQVVRVRKSNTGMFTQLISDARAAEWELVQPGDDERLFYKMPWWKKVVVMAGGPTVNILIAFGIYASVFGTYGNPGDVEIEPVVSSVQECVVPVEEDGRVCTAADPVTPAVQAGLEPGDRFVAFNGTRIEDWRQLQDLIRGNDDGRAEILIERDGREQTVVTNTTVSARPTSATDETLTQVGFLGISPSADIVTGGVGYTLGQMGQMTKDTLVALATLPAKVWDVAQAIVGLEERDPEGPVSIVGGGRLAGETTAHEEIPGNDKLAFLLLLIAGFNFFIGMFNFIPLLPLDGGHIASALWEAVRRGFARVLGRPDPGYVDAAKLLPVAYVVASAMLVMGVVLIVGDLVVPLHLPES</sequence>
<proteinExistence type="inferred from homology"/>
<accession>A0ABR6UCF6</accession>
<dbReference type="InterPro" id="IPR008915">
    <property type="entry name" value="Peptidase_M50"/>
</dbReference>
<dbReference type="SUPFAM" id="SSF50156">
    <property type="entry name" value="PDZ domain-like"/>
    <property type="match status" value="1"/>
</dbReference>
<evidence type="ECO:0000256" key="6">
    <source>
        <dbReference type="ARBA" id="ARBA00022801"/>
    </source>
</evidence>
<evidence type="ECO:0000313" key="15">
    <source>
        <dbReference type="Proteomes" id="UP000604001"/>
    </source>
</evidence>
<evidence type="ECO:0000259" key="13">
    <source>
        <dbReference type="Pfam" id="PF17820"/>
    </source>
</evidence>
<reference evidence="14 15" key="1">
    <citation type="submission" date="2020-08" db="EMBL/GenBank/DDBJ databases">
        <title>novel species in genus Nocardioides.</title>
        <authorList>
            <person name="Zhang G."/>
        </authorList>
    </citation>
    <scope>NUCLEOTIDE SEQUENCE [LARGE SCALE GENOMIC DNA]</scope>
    <source>
        <strain evidence="14 15">SC8A-24</strain>
    </source>
</reference>
<comment type="subcellular location">
    <subcellularLocation>
        <location evidence="2">Membrane</location>
        <topology evidence="2">Multi-pass membrane protein</topology>
    </subcellularLocation>
</comment>
<evidence type="ECO:0000256" key="10">
    <source>
        <dbReference type="ARBA" id="ARBA00023136"/>
    </source>
</evidence>
<keyword evidence="6" id="KW-0378">Hydrolase</keyword>
<keyword evidence="5 11" id="KW-0812">Transmembrane</keyword>
<dbReference type="GO" id="GO:0008233">
    <property type="term" value="F:peptidase activity"/>
    <property type="evidence" value="ECO:0007669"/>
    <property type="project" value="UniProtKB-KW"/>
</dbReference>
<dbReference type="InterPro" id="IPR036034">
    <property type="entry name" value="PDZ_sf"/>
</dbReference>
<dbReference type="RefSeq" id="WP_186347315.1">
    <property type="nucleotide sequence ID" value="NZ_BMMR01000001.1"/>
</dbReference>
<keyword evidence="9" id="KW-0482">Metalloprotease</keyword>
<dbReference type="Pfam" id="PF02163">
    <property type="entry name" value="Peptidase_M50"/>
    <property type="match status" value="1"/>
</dbReference>
<feature type="transmembrane region" description="Helical" evidence="11">
    <location>
        <begin position="6"/>
        <end position="23"/>
    </location>
</feature>
<comment type="similarity">
    <text evidence="3">Belongs to the peptidase M50B family.</text>
</comment>
<feature type="transmembrane region" description="Helical" evidence="11">
    <location>
        <begin position="359"/>
        <end position="379"/>
    </location>
</feature>
<dbReference type="PANTHER" id="PTHR42837:SF2">
    <property type="entry name" value="MEMBRANE METALLOPROTEASE ARASP2, CHLOROPLASTIC-RELATED"/>
    <property type="match status" value="1"/>
</dbReference>
<evidence type="ECO:0000256" key="3">
    <source>
        <dbReference type="ARBA" id="ARBA00007931"/>
    </source>
</evidence>
<evidence type="ECO:0000256" key="1">
    <source>
        <dbReference type="ARBA" id="ARBA00001947"/>
    </source>
</evidence>
<dbReference type="InterPro" id="IPR004387">
    <property type="entry name" value="Pept_M50_Zn"/>
</dbReference>
<dbReference type="GO" id="GO:0006508">
    <property type="term" value="P:proteolysis"/>
    <property type="evidence" value="ECO:0007669"/>
    <property type="project" value="UniProtKB-KW"/>
</dbReference>
<dbReference type="PANTHER" id="PTHR42837">
    <property type="entry name" value="REGULATOR OF SIGMA-E PROTEASE RSEP"/>
    <property type="match status" value="1"/>
</dbReference>
<keyword evidence="15" id="KW-1185">Reference proteome</keyword>
<keyword evidence="4 14" id="KW-0645">Protease</keyword>
<evidence type="ECO:0000256" key="8">
    <source>
        <dbReference type="ARBA" id="ARBA00022989"/>
    </source>
</evidence>
<keyword evidence="10 11" id="KW-0472">Membrane</keyword>
<dbReference type="Gene3D" id="2.30.42.10">
    <property type="match status" value="1"/>
</dbReference>
<comment type="cofactor">
    <cofactor evidence="1">
        <name>Zn(2+)</name>
        <dbReference type="ChEBI" id="CHEBI:29105"/>
    </cofactor>
</comment>